<dbReference type="RefSeq" id="WP_312876936.1">
    <property type="nucleotide sequence ID" value="NZ_BAAATF010000019.1"/>
</dbReference>
<evidence type="ECO:0000256" key="3">
    <source>
        <dbReference type="ARBA" id="ARBA00022475"/>
    </source>
</evidence>
<dbReference type="InterPro" id="IPR003439">
    <property type="entry name" value="ABC_transporter-like_ATP-bd"/>
</dbReference>
<dbReference type="PANTHER" id="PTHR42711">
    <property type="entry name" value="ABC TRANSPORTER ATP-BINDING PROTEIN"/>
    <property type="match status" value="1"/>
</dbReference>
<protein>
    <submittedName>
        <fullName evidence="11">ABC-2 type transport system ATP-binding protein</fullName>
    </submittedName>
</protein>
<evidence type="ECO:0000259" key="10">
    <source>
        <dbReference type="PROSITE" id="PS50893"/>
    </source>
</evidence>
<organism evidence="11 12">
    <name type="scientific">Promicromonospora sukumoe</name>
    <dbReference type="NCBI Taxonomy" id="88382"/>
    <lineage>
        <taxon>Bacteria</taxon>
        <taxon>Bacillati</taxon>
        <taxon>Actinomycetota</taxon>
        <taxon>Actinomycetes</taxon>
        <taxon>Micrococcales</taxon>
        <taxon>Promicromonosporaceae</taxon>
        <taxon>Promicromonospora</taxon>
    </lineage>
</organism>
<keyword evidence="3" id="KW-1003">Cell membrane</keyword>
<keyword evidence="12" id="KW-1185">Reference proteome</keyword>
<comment type="subcellular location">
    <subcellularLocation>
        <location evidence="1">Cell membrane</location>
        <topology evidence="1">Peripheral membrane protein</topology>
    </subcellularLocation>
</comment>
<name>A0A7W3PCQ3_9MICO</name>
<dbReference type="FunFam" id="3.40.50.300:FF:000589">
    <property type="entry name" value="ABC transporter, ATP-binding subunit"/>
    <property type="match status" value="1"/>
</dbReference>
<evidence type="ECO:0000313" key="12">
    <source>
        <dbReference type="Proteomes" id="UP000540568"/>
    </source>
</evidence>
<feature type="region of interest" description="Disordered" evidence="9">
    <location>
        <begin position="1"/>
        <end position="26"/>
    </location>
</feature>
<evidence type="ECO:0000256" key="1">
    <source>
        <dbReference type="ARBA" id="ARBA00004202"/>
    </source>
</evidence>
<dbReference type="Pfam" id="PF00005">
    <property type="entry name" value="ABC_tran"/>
    <property type="match status" value="1"/>
</dbReference>
<reference evidence="11 12" key="1">
    <citation type="submission" date="2020-07" db="EMBL/GenBank/DDBJ databases">
        <title>Sequencing the genomes of 1000 actinobacteria strains.</title>
        <authorList>
            <person name="Klenk H.-P."/>
        </authorList>
    </citation>
    <scope>NUCLEOTIDE SEQUENCE [LARGE SCALE GENOMIC DNA]</scope>
    <source>
        <strain evidence="11 12">DSM 44121</strain>
    </source>
</reference>
<keyword evidence="5 11" id="KW-0067">ATP-binding</keyword>
<keyword evidence="2" id="KW-0813">Transport</keyword>
<evidence type="ECO:0000256" key="2">
    <source>
        <dbReference type="ARBA" id="ARBA00022448"/>
    </source>
</evidence>
<evidence type="ECO:0000256" key="8">
    <source>
        <dbReference type="ARBA" id="ARBA00023251"/>
    </source>
</evidence>
<dbReference type="InterPro" id="IPR003593">
    <property type="entry name" value="AAA+_ATPase"/>
</dbReference>
<evidence type="ECO:0000256" key="9">
    <source>
        <dbReference type="SAM" id="MobiDB-lite"/>
    </source>
</evidence>
<dbReference type="CDD" id="cd03230">
    <property type="entry name" value="ABC_DR_subfamily_A"/>
    <property type="match status" value="1"/>
</dbReference>
<keyword evidence="4" id="KW-0547">Nucleotide-binding</keyword>
<dbReference type="SMART" id="SM00382">
    <property type="entry name" value="AAA"/>
    <property type="match status" value="1"/>
</dbReference>
<comment type="caution">
    <text evidence="11">The sequence shown here is derived from an EMBL/GenBank/DDBJ whole genome shotgun (WGS) entry which is preliminary data.</text>
</comment>
<evidence type="ECO:0000256" key="7">
    <source>
        <dbReference type="ARBA" id="ARBA00023136"/>
    </source>
</evidence>
<dbReference type="InterPro" id="IPR017871">
    <property type="entry name" value="ABC_transporter-like_CS"/>
</dbReference>
<evidence type="ECO:0000256" key="5">
    <source>
        <dbReference type="ARBA" id="ARBA00022840"/>
    </source>
</evidence>
<dbReference type="GO" id="GO:0016887">
    <property type="term" value="F:ATP hydrolysis activity"/>
    <property type="evidence" value="ECO:0007669"/>
    <property type="project" value="InterPro"/>
</dbReference>
<feature type="domain" description="ABC transporter" evidence="10">
    <location>
        <begin position="33"/>
        <end position="258"/>
    </location>
</feature>
<evidence type="ECO:0000256" key="6">
    <source>
        <dbReference type="ARBA" id="ARBA00022967"/>
    </source>
</evidence>
<dbReference type="InterPro" id="IPR050763">
    <property type="entry name" value="ABC_transporter_ATP-binding"/>
</dbReference>
<dbReference type="InterPro" id="IPR027417">
    <property type="entry name" value="P-loop_NTPase"/>
</dbReference>
<dbReference type="GO" id="GO:0005886">
    <property type="term" value="C:plasma membrane"/>
    <property type="evidence" value="ECO:0007669"/>
    <property type="project" value="UniProtKB-SubCell"/>
</dbReference>
<dbReference type="GO" id="GO:0046677">
    <property type="term" value="P:response to antibiotic"/>
    <property type="evidence" value="ECO:0007669"/>
    <property type="project" value="UniProtKB-KW"/>
</dbReference>
<dbReference type="PROSITE" id="PS00211">
    <property type="entry name" value="ABC_TRANSPORTER_1"/>
    <property type="match status" value="1"/>
</dbReference>
<gene>
    <name evidence="11" type="ORF">FHX71_001107</name>
</gene>
<keyword evidence="7" id="KW-0472">Membrane</keyword>
<dbReference type="Proteomes" id="UP000540568">
    <property type="component" value="Unassembled WGS sequence"/>
</dbReference>
<dbReference type="Gene3D" id="3.40.50.300">
    <property type="entry name" value="P-loop containing nucleotide triphosphate hydrolases"/>
    <property type="match status" value="1"/>
</dbReference>
<evidence type="ECO:0000313" key="11">
    <source>
        <dbReference type="EMBL" id="MBA8807165.1"/>
    </source>
</evidence>
<evidence type="ECO:0000256" key="4">
    <source>
        <dbReference type="ARBA" id="ARBA00022741"/>
    </source>
</evidence>
<sequence length="335" mass="34645">MPLSDAPAIDPAQAATASAATASPAGADHEVAVQVRGLVKRYDGRAVVDGLDLVARRGAVTAVLGPNGAGKTTTIECCEGLRSPDGGTVRVLGHDPVSEARALRPRVGVMLQDGGLPTGVRALELLRHVAAMYAAPRPVDELAERLGLHGFARTTVRRLSGGQRQRVALAAAVVGRPDVVFLDEPSAGMDPQSRRAVWDLVRELRADGVAIVLTTHLMDEAADLADHVHVVDHGSVIASGSVRELTSGSGAGPGSIRVEATPDLDLTPLRAALPGSWVVGEGEAGVYTVTGDVDPAAVAAVTAWLAGQNVLARSVTTGSRTLEDVFLDLTGRHLR</sequence>
<dbReference type="EMBL" id="JACGWV010000001">
    <property type="protein sequence ID" value="MBA8807165.1"/>
    <property type="molecule type" value="Genomic_DNA"/>
</dbReference>
<proteinExistence type="predicted"/>
<dbReference type="AlphaFoldDB" id="A0A7W3PCQ3"/>
<accession>A0A7W3PCQ3</accession>
<dbReference type="GO" id="GO:0005524">
    <property type="term" value="F:ATP binding"/>
    <property type="evidence" value="ECO:0007669"/>
    <property type="project" value="UniProtKB-KW"/>
</dbReference>
<dbReference type="SUPFAM" id="SSF52540">
    <property type="entry name" value="P-loop containing nucleoside triphosphate hydrolases"/>
    <property type="match status" value="1"/>
</dbReference>
<dbReference type="PROSITE" id="PS50893">
    <property type="entry name" value="ABC_TRANSPORTER_2"/>
    <property type="match status" value="1"/>
</dbReference>
<keyword evidence="8" id="KW-0046">Antibiotic resistance</keyword>
<dbReference type="PANTHER" id="PTHR42711:SF16">
    <property type="entry name" value="ABC TRANSPORTER ATP-BINDING PROTEIN"/>
    <property type="match status" value="1"/>
</dbReference>
<keyword evidence="6" id="KW-1278">Translocase</keyword>